<protein>
    <submittedName>
        <fullName evidence="1">Accessory Sec system protein Asp1</fullName>
    </submittedName>
</protein>
<sequence length="492" mass="56142">MNLHIMPDWHAYSMTLPEFNDAVHQAQLFLSKGQQVELILVDYLPQLREILSQKRIESAVTWSVYDLFQRITLKDEKPVALSDFSWPAGARFIRMNDRIDVWVKNTHFAIVWLQQSPLMRFDRVDLLTDDVRRQQLVIDDRGFISCVTTFNDDNEPIRRDYLTPSGSVAVQEDCVSGVVTTQQTWTPQTTFTNMSDLVAAGLAHHLKAVPQTDNLIVSQSQMTTFLIHKVTPKQPIILSYQTERTDSQLKKRDILQSTGTIDFSVADTPEQCEKIGAQSENQADLAIIPPYIVTERPNNVSAQPIATIYWFAHHISVTDFEVVSALLADYPNVLVLIETTQSHEPFDDMIKAASKTAANAHGIVNINSQLAYTTRFQFIAPQNEAQKMQYMANSRVLLDLGETPDQYLQTQAIANAVPQINRIQTDYLQPNRNGKLITESSELRDALNFYVNDTHWASVVKESSHDIAAEYNDDMVWIKWQQIFNKIKQRNI</sequence>
<dbReference type="RefSeq" id="WP_013102741.1">
    <property type="nucleotide sequence ID" value="NZ_CP037939.1"/>
</dbReference>
<dbReference type="EMBL" id="CP037939">
    <property type="protein sequence ID" value="QBR48406.1"/>
    <property type="molecule type" value="Genomic_DNA"/>
</dbReference>
<evidence type="ECO:0000313" key="1">
    <source>
        <dbReference type="EMBL" id="QBR48406.1"/>
    </source>
</evidence>
<accession>A0ABX5SM18</accession>
<dbReference type="Pfam" id="PF16993">
    <property type="entry name" value="Asp1"/>
    <property type="match status" value="2"/>
</dbReference>
<proteinExistence type="predicted"/>
<reference evidence="1 2" key="1">
    <citation type="submission" date="2019-03" db="EMBL/GenBank/DDBJ databases">
        <title>Complete Genome Sequence of Leuconostoc kimchii strain NKJ218 Isolated from Homemade Kimchi.</title>
        <authorList>
            <person name="Jung J.Y."/>
            <person name="Jin H.M."/>
            <person name="Jung J.-W."/>
            <person name="Lee S.-Y."/>
            <person name="Ryu B.-G."/>
            <person name="Han S.-S."/>
            <person name="Kang H.K."/>
            <person name="Choi H.W."/>
            <person name="Chung E.J."/>
            <person name="Choi K.-M."/>
        </authorList>
    </citation>
    <scope>NUCLEOTIDE SEQUENCE [LARGE SCALE GENOMIC DNA]</scope>
    <source>
        <strain evidence="1 2">NKJ218</strain>
    </source>
</reference>
<name>A0ABX5SM18_9LACO</name>
<keyword evidence="2" id="KW-1185">Reference proteome</keyword>
<organism evidence="1 2">
    <name type="scientific">Leuconostoc kimchii</name>
    <dbReference type="NCBI Taxonomy" id="136609"/>
    <lineage>
        <taxon>Bacteria</taxon>
        <taxon>Bacillati</taxon>
        <taxon>Bacillota</taxon>
        <taxon>Bacilli</taxon>
        <taxon>Lactobacillales</taxon>
        <taxon>Lactobacillaceae</taxon>
        <taxon>Leuconostoc</taxon>
    </lineage>
</organism>
<dbReference type="InterPro" id="IPR022372">
    <property type="entry name" value="Accessory_SS_Asp1"/>
</dbReference>
<dbReference type="Proteomes" id="UP000295756">
    <property type="component" value="Chromosome"/>
</dbReference>
<evidence type="ECO:0000313" key="2">
    <source>
        <dbReference type="Proteomes" id="UP000295756"/>
    </source>
</evidence>
<dbReference type="NCBIfam" id="TIGR03713">
    <property type="entry name" value="acc_sec_asp1"/>
    <property type="match status" value="1"/>
</dbReference>
<gene>
    <name evidence="1" type="primary">asp1</name>
    <name evidence="1" type="ORF">EW139_09975</name>
</gene>